<dbReference type="AlphaFoldDB" id="A0A2M9ZB00"/>
<evidence type="ECO:0000256" key="1">
    <source>
        <dbReference type="SAM" id="Phobius"/>
    </source>
</evidence>
<reference evidence="2 3" key="1">
    <citation type="submission" date="2017-07" db="EMBL/GenBank/DDBJ databases">
        <title>Leptospira spp. isolated from tropical soils.</title>
        <authorList>
            <person name="Thibeaux R."/>
            <person name="Iraola G."/>
            <person name="Ferres I."/>
            <person name="Bierque E."/>
            <person name="Girault D."/>
            <person name="Soupe-Gilbert M.-E."/>
            <person name="Picardeau M."/>
            <person name="Goarant C."/>
        </authorList>
    </citation>
    <scope>NUCLEOTIDE SEQUENCE [LARGE SCALE GENOMIC DNA]</scope>
    <source>
        <strain evidence="2 3">FH2-C-A2</strain>
    </source>
</reference>
<feature type="transmembrane region" description="Helical" evidence="1">
    <location>
        <begin position="99"/>
        <end position="117"/>
    </location>
</feature>
<organism evidence="2 3">
    <name type="scientific">Leptospira wolffii</name>
    <dbReference type="NCBI Taxonomy" id="409998"/>
    <lineage>
        <taxon>Bacteria</taxon>
        <taxon>Pseudomonadati</taxon>
        <taxon>Spirochaetota</taxon>
        <taxon>Spirochaetia</taxon>
        <taxon>Leptospirales</taxon>
        <taxon>Leptospiraceae</taxon>
        <taxon>Leptospira</taxon>
    </lineage>
</organism>
<dbReference type="Proteomes" id="UP000231912">
    <property type="component" value="Unassembled WGS sequence"/>
</dbReference>
<dbReference type="Pfam" id="PF04657">
    <property type="entry name" value="DMT_YdcZ"/>
    <property type="match status" value="1"/>
</dbReference>
<sequence>MNLILPIFFAVLSGLAMSVQPGINSLLGRSIQSPWLASTISFLVGTIALGFVALLLGEWKGAGSFSQAWQTQPWWIWTGGILGALVVTSALVFAPKLGATSWIALFLVGQVLTSVFLEKLGVLGFPEKPISLQKLLGLGLLIFGAWLVRKDG</sequence>
<feature type="transmembrane region" description="Helical" evidence="1">
    <location>
        <begin position="74"/>
        <end position="93"/>
    </location>
</feature>
<accession>A0A2M9ZB00</accession>
<dbReference type="PANTHER" id="PTHR34821:SF2">
    <property type="entry name" value="INNER MEMBRANE PROTEIN YDCZ"/>
    <property type="match status" value="1"/>
</dbReference>
<dbReference type="GO" id="GO:0005886">
    <property type="term" value="C:plasma membrane"/>
    <property type="evidence" value="ECO:0007669"/>
    <property type="project" value="TreeGrafter"/>
</dbReference>
<dbReference type="InterPro" id="IPR006750">
    <property type="entry name" value="YdcZ"/>
</dbReference>
<dbReference type="EMBL" id="NPDT01000004">
    <property type="protein sequence ID" value="PJZ65517.1"/>
    <property type="molecule type" value="Genomic_DNA"/>
</dbReference>
<evidence type="ECO:0000313" key="2">
    <source>
        <dbReference type="EMBL" id="PJZ65517.1"/>
    </source>
</evidence>
<feature type="transmembrane region" description="Helical" evidence="1">
    <location>
        <begin position="34"/>
        <end position="54"/>
    </location>
</feature>
<dbReference type="PANTHER" id="PTHR34821">
    <property type="entry name" value="INNER MEMBRANE PROTEIN YDCZ"/>
    <property type="match status" value="1"/>
</dbReference>
<name>A0A2M9ZB00_9LEPT</name>
<feature type="transmembrane region" description="Helical" evidence="1">
    <location>
        <begin position="129"/>
        <end position="148"/>
    </location>
</feature>
<comment type="caution">
    <text evidence="2">The sequence shown here is derived from an EMBL/GenBank/DDBJ whole genome shotgun (WGS) entry which is preliminary data.</text>
</comment>
<keyword evidence="1" id="KW-0812">Transmembrane</keyword>
<proteinExistence type="predicted"/>
<gene>
    <name evidence="2" type="ORF">CH371_11260</name>
</gene>
<evidence type="ECO:0000313" key="3">
    <source>
        <dbReference type="Proteomes" id="UP000231912"/>
    </source>
</evidence>
<keyword evidence="1" id="KW-1133">Transmembrane helix</keyword>
<protein>
    <submittedName>
        <fullName evidence="2">Uncharacterized protein</fullName>
    </submittedName>
</protein>
<keyword evidence="1" id="KW-0472">Membrane</keyword>
<dbReference type="RefSeq" id="WP_100758993.1">
    <property type="nucleotide sequence ID" value="NZ_NPDT01000004.1"/>
</dbReference>